<organism evidence="4 5">
    <name type="scientific">Aquilegia coerulea</name>
    <name type="common">Rocky mountain columbine</name>
    <dbReference type="NCBI Taxonomy" id="218851"/>
    <lineage>
        <taxon>Eukaryota</taxon>
        <taxon>Viridiplantae</taxon>
        <taxon>Streptophyta</taxon>
        <taxon>Embryophyta</taxon>
        <taxon>Tracheophyta</taxon>
        <taxon>Spermatophyta</taxon>
        <taxon>Magnoliopsida</taxon>
        <taxon>Ranunculales</taxon>
        <taxon>Ranunculaceae</taxon>
        <taxon>Thalictroideae</taxon>
        <taxon>Aquilegia</taxon>
    </lineage>
</organism>
<dbReference type="PANTHER" id="PTHR13833">
    <property type="match status" value="1"/>
</dbReference>
<dbReference type="FunCoup" id="A0A2G5F298">
    <property type="interactions" value="368"/>
</dbReference>
<keyword evidence="3" id="KW-0732">Signal</keyword>
<evidence type="ECO:0000256" key="2">
    <source>
        <dbReference type="SAM" id="Phobius"/>
    </source>
</evidence>
<keyword evidence="2" id="KW-0812">Transmembrane</keyword>
<dbReference type="AlphaFoldDB" id="A0A2G5F298"/>
<keyword evidence="5" id="KW-1185">Reference proteome</keyword>
<evidence type="ECO:0000256" key="3">
    <source>
        <dbReference type="SAM" id="SignalP"/>
    </source>
</evidence>
<keyword evidence="2" id="KW-1133">Transmembrane helix</keyword>
<name>A0A2G5F298_AQUCA</name>
<dbReference type="InParanoid" id="A0A2G5F298"/>
<dbReference type="OrthoDB" id="342730at2759"/>
<feature type="transmembrane region" description="Helical" evidence="2">
    <location>
        <begin position="216"/>
        <end position="242"/>
    </location>
</feature>
<dbReference type="Pfam" id="PF01436">
    <property type="entry name" value="NHL"/>
    <property type="match status" value="1"/>
</dbReference>
<accession>A0A2G5F298</accession>
<dbReference type="EMBL" id="KZ305019">
    <property type="protein sequence ID" value="PIA62124.1"/>
    <property type="molecule type" value="Genomic_DNA"/>
</dbReference>
<dbReference type="PANTHER" id="PTHR13833:SF71">
    <property type="entry name" value="NHL DOMAIN-CONTAINING PROTEIN"/>
    <property type="match status" value="1"/>
</dbReference>
<evidence type="ECO:0000313" key="5">
    <source>
        <dbReference type="Proteomes" id="UP000230069"/>
    </source>
</evidence>
<protein>
    <recommendedName>
        <fullName evidence="6">NHL repeat-containing protein</fullName>
    </recommendedName>
</protein>
<gene>
    <name evidence="4" type="ORF">AQUCO_00200253v1</name>
</gene>
<dbReference type="InterPro" id="IPR011042">
    <property type="entry name" value="6-blade_b-propeller_TolB-like"/>
</dbReference>
<feature type="signal peptide" evidence="3">
    <location>
        <begin position="1"/>
        <end position="28"/>
    </location>
</feature>
<feature type="transmembrane region" description="Helical" evidence="2">
    <location>
        <begin position="263"/>
        <end position="286"/>
    </location>
</feature>
<dbReference type="Proteomes" id="UP000230069">
    <property type="component" value="Unassembled WGS sequence"/>
</dbReference>
<evidence type="ECO:0000313" key="4">
    <source>
        <dbReference type="EMBL" id="PIA62124.1"/>
    </source>
</evidence>
<reference evidence="4 5" key="1">
    <citation type="submission" date="2017-09" db="EMBL/GenBank/DDBJ databases">
        <title>WGS assembly of Aquilegia coerulea Goldsmith.</title>
        <authorList>
            <person name="Hodges S."/>
            <person name="Kramer E."/>
            <person name="Nordborg M."/>
            <person name="Tomkins J."/>
            <person name="Borevitz J."/>
            <person name="Derieg N."/>
            <person name="Yan J."/>
            <person name="Mihaltcheva S."/>
            <person name="Hayes R.D."/>
            <person name="Rokhsar D."/>
        </authorList>
    </citation>
    <scope>NUCLEOTIDE SEQUENCE [LARGE SCALE GENOMIC DNA]</scope>
    <source>
        <strain evidence="5">cv. Goldsmith</strain>
    </source>
</reference>
<evidence type="ECO:0008006" key="6">
    <source>
        <dbReference type="Google" id="ProtNLM"/>
    </source>
</evidence>
<proteinExistence type="predicted"/>
<keyword evidence="1" id="KW-0677">Repeat</keyword>
<keyword evidence="2" id="KW-0472">Membrane</keyword>
<dbReference type="SUPFAM" id="SSF101898">
    <property type="entry name" value="NHL repeat"/>
    <property type="match status" value="1"/>
</dbReference>
<evidence type="ECO:0000256" key="1">
    <source>
        <dbReference type="ARBA" id="ARBA00022737"/>
    </source>
</evidence>
<feature type="chain" id="PRO_5013666989" description="NHL repeat-containing protein" evidence="3">
    <location>
        <begin position="29"/>
        <end position="406"/>
    </location>
</feature>
<dbReference type="InterPro" id="IPR001258">
    <property type="entry name" value="NHL_repeat"/>
</dbReference>
<sequence length="406" mass="44722">MAFQFSSLLLHLIFYFICSTQHLQHVSGELNLEQGYTVLTVLDGNKLPHRPMIPSSVLPKFGGGAQQLFVLDSPNSVFYTISIPISNGSEIRKISGNGTHGFADGDFSIAMFDHPRSFAVDFKGNIYVADRSNHAIRKISKSGVTTIAGGHSRKSGNVDGPAQDASFSDDFELTFVPELCALLISDRGNRLIRQMNLNPNDCRSSSEWKLGASGSVLLGVACLILGSVITLAVGLVVYPCIISREVIGNHKFSKTWKRFQINLERVVMTVYSVIKSAVASSTIYLLRYLSLMFRFCSVEKYIMSSEQVSLFNCDVRCNHETTKSEIFADQLKDLISFDENVDESEELTRSFKEGNDSPGNIDVSTCSFGSIDTMIHANVLEFGKQPTQKHSLGFPLVGSSGLVKRK</sequence>
<dbReference type="Gene3D" id="2.120.10.30">
    <property type="entry name" value="TolB, C-terminal domain"/>
    <property type="match status" value="1"/>
</dbReference>